<sequence>MKTLTLFRARKLIAKIVTMTMLLSLLWPLGATNGFAVEAPPCQLESITSTIDNWYISWKYDIGFTLSWDKCWESWYKFEADIYDTATSVWTFIWEIRPTDNSISSYAIPFDTTIWPNSDSSKYKLAVWCYLDNWDPCENSWSGLFLGWSIDSSFWIDNSAQSAVQNWQWDNISPVISFSWFTSPVSQSELPASLPLTVTDNKWVALVKFAESWTSYTWTLIGNWDIYLLPLPNSIWEHSIEVKAKDAAWNSTLATVLYTVVADSAITITAITISPANPTVSSWSSLQLTAVATDQSWAIISPSPQFSWVSLNPSVVSVNASWSVTWLSAWTGLISATSSGVDWSTVVTVTSWWWGWDTTPPVISFTWVTWSLRQSELPVSIFFSVTDDVWLANVTYSEIWTTNSWTIFWWNFSIDLNRTLWLHEFLVTATDLSGNVSSATISYTVIPDFGLSSIVITPANPTVSSWSSLQLTAVAVDQSWAIISPAPEFSWTSGNASVVSVNSSWSVTWLSAWTGLISATSSGVTWTVVVTVTSWWWGWDITPPGISYIWLPAVMVQSEVPASLLLTVTDDVSIASVTFTESWTTNSWALTLSWSEFPLPLSNAIGIHSYSVTATDTSGNIASTIVSYTVVTSVGVNTILINPANPTVNLWSTLQLMATMIDQSWAIISPAPEFSWVSLQPSVVSVSASWLVSWVAAWTGLVSATSSWITWTTLVTVFSPGWGWDTTPPVITFSWLTSPVKQGQVPPSIALTITDNVWIVSLVTYQNWASSWTLVSPYWVYTLMISNALWEHSYVVTAKDAAWNSTSATISYTVVSDQGFSISITPANPIIRSGASLQLTASAISDTWAIITPAPIFTWTSWNAAVFSVTASWMITWLSEWTWVVSATSSWVTWTTLVTISSSWALDTDAPVISFTWIVSPVKQSQVPAALPLMVTDDVWVVSVTFTESWATNSGTLTGSWNIYSLPLSSILWAHSYLVTARDAAWNSSQATISYTVITDVDVTAPEISYTPIASQFNQAAVPANLVLTVTDDVWVVSVTFTESWATNSWTLTGSWNEYLLPLSNVLWFHSYLVTARDAAWNSSQATIAYMVVADSVLNMNILWYELTDLTSTWLTISWTTDKVAQQSLVDFYANGTQLLDQAATMSWTLNSLTVSNLVPNKVYAIVLKSRTPWQQNFTTLTLVIKTSASDMWLVVNKIETVLWSDPVSGWDFSNWYHFRFTVTANNMSESWASLRLADWSNGAATLPIAWNTMMSVSANGYDNFASASGSAVAVTDSYSAFQNISQIDSNPELWWRQFIIDLFYKIPSWAQWVYSTSYWIKTQ</sequence>
<gene>
    <name evidence="1" type="ORF">ACD_3C00054G0029</name>
</gene>
<evidence type="ECO:0000313" key="1">
    <source>
        <dbReference type="EMBL" id="EKE28489.1"/>
    </source>
</evidence>
<comment type="caution">
    <text evidence="1">The sequence shown here is derived from an EMBL/GenBank/DDBJ whole genome shotgun (WGS) entry which is preliminary data.</text>
</comment>
<dbReference type="EMBL" id="AMFJ01000328">
    <property type="protein sequence ID" value="EKE28489.1"/>
    <property type="molecule type" value="Genomic_DNA"/>
</dbReference>
<protein>
    <submittedName>
        <fullName evidence="1">Uncharacterized protein</fullName>
    </submittedName>
</protein>
<name>K2GE03_9BACT</name>
<accession>K2GE03</accession>
<reference evidence="1" key="1">
    <citation type="journal article" date="2012" name="Science">
        <title>Fermentation, hydrogen, and sulfur metabolism in multiple uncultivated bacterial phyla.</title>
        <authorList>
            <person name="Wrighton K.C."/>
            <person name="Thomas B.C."/>
            <person name="Sharon I."/>
            <person name="Miller C.S."/>
            <person name="Castelle C.J."/>
            <person name="VerBerkmoes N.C."/>
            <person name="Wilkins M.J."/>
            <person name="Hettich R.L."/>
            <person name="Lipton M.S."/>
            <person name="Williams K.H."/>
            <person name="Long P.E."/>
            <person name="Banfield J.F."/>
        </authorList>
    </citation>
    <scope>NUCLEOTIDE SEQUENCE [LARGE SCALE GENOMIC DNA]</scope>
</reference>
<organism evidence="1">
    <name type="scientific">uncultured bacterium</name>
    <name type="common">gcode 4</name>
    <dbReference type="NCBI Taxonomy" id="1234023"/>
    <lineage>
        <taxon>Bacteria</taxon>
        <taxon>environmental samples</taxon>
    </lineage>
</organism>
<dbReference type="Gene3D" id="2.60.40.1080">
    <property type="match status" value="2"/>
</dbReference>
<proteinExistence type="predicted"/>